<keyword evidence="3" id="KW-1003">Cell membrane</keyword>
<dbReference type="PATRIC" id="fig|1246995.3.peg.7988"/>
<name>U5WE04_9ACTN</name>
<dbReference type="InterPro" id="IPR029044">
    <property type="entry name" value="Nucleotide-diphossugar_trans"/>
</dbReference>
<dbReference type="CDD" id="cd00761">
    <property type="entry name" value="Glyco_tranf_GTA_type"/>
    <property type="match status" value="1"/>
</dbReference>
<evidence type="ECO:0000256" key="3">
    <source>
        <dbReference type="ARBA" id="ARBA00022475"/>
    </source>
</evidence>
<dbReference type="SUPFAM" id="SSF53448">
    <property type="entry name" value="Nucleotide-diphospho-sugar transferases"/>
    <property type="match status" value="1"/>
</dbReference>
<evidence type="ECO:0000256" key="4">
    <source>
        <dbReference type="ARBA" id="ARBA00022679"/>
    </source>
</evidence>
<organism evidence="8 9">
    <name type="scientific">Actinoplanes friuliensis DSM 7358</name>
    <dbReference type="NCBI Taxonomy" id="1246995"/>
    <lineage>
        <taxon>Bacteria</taxon>
        <taxon>Bacillati</taxon>
        <taxon>Actinomycetota</taxon>
        <taxon>Actinomycetes</taxon>
        <taxon>Micromonosporales</taxon>
        <taxon>Micromonosporaceae</taxon>
        <taxon>Actinoplanes</taxon>
    </lineage>
</organism>
<keyword evidence="6" id="KW-0472">Membrane</keyword>
<keyword evidence="9" id="KW-1185">Reference proteome</keyword>
<comment type="similarity">
    <text evidence="2">Belongs to the CDP-glycerol glycerophosphotransferase family.</text>
</comment>
<dbReference type="OrthoDB" id="2676521at2"/>
<dbReference type="InterPro" id="IPR043149">
    <property type="entry name" value="TagF_N"/>
</dbReference>
<comment type="subcellular location">
    <subcellularLocation>
        <location evidence="1">Cell membrane</location>
        <topology evidence="1">Peripheral membrane protein</topology>
    </subcellularLocation>
</comment>
<dbReference type="EMBL" id="CP006272">
    <property type="protein sequence ID" value="AGZ46151.1"/>
    <property type="molecule type" value="Genomic_DNA"/>
</dbReference>
<evidence type="ECO:0000256" key="1">
    <source>
        <dbReference type="ARBA" id="ARBA00004202"/>
    </source>
</evidence>
<keyword evidence="4 8" id="KW-0808">Transferase</keyword>
<feature type="domain" description="Glycosyltransferase 2-like" evidence="7">
    <location>
        <begin position="7"/>
        <end position="166"/>
    </location>
</feature>
<evidence type="ECO:0000256" key="6">
    <source>
        <dbReference type="ARBA" id="ARBA00023136"/>
    </source>
</evidence>
<dbReference type="GO" id="GO:0047355">
    <property type="term" value="F:CDP-glycerol glycerophosphotransferase activity"/>
    <property type="evidence" value="ECO:0007669"/>
    <property type="project" value="InterPro"/>
</dbReference>
<dbReference type="GO" id="GO:0005886">
    <property type="term" value="C:plasma membrane"/>
    <property type="evidence" value="ECO:0007669"/>
    <property type="project" value="UniProtKB-SubCell"/>
</dbReference>
<dbReference type="eggNOG" id="COG1887">
    <property type="taxonomic scope" value="Bacteria"/>
</dbReference>
<dbReference type="Pfam" id="PF00535">
    <property type="entry name" value="Glycos_transf_2"/>
    <property type="match status" value="1"/>
</dbReference>
<dbReference type="InterPro" id="IPR001173">
    <property type="entry name" value="Glyco_trans_2-like"/>
</dbReference>
<protein>
    <submittedName>
        <fullName evidence="8">Putative CDP-glycerol--polyglycerol phosphate glycero-phosphotransferase</fullName>
    </submittedName>
</protein>
<dbReference type="PANTHER" id="PTHR37316:SF3">
    <property type="entry name" value="TEICHOIC ACID GLYCEROL-PHOSPHATE TRANSFERASE"/>
    <property type="match status" value="1"/>
</dbReference>
<dbReference type="HOGENOM" id="CLU_003394_1_0_11"/>
<reference evidence="8 9" key="1">
    <citation type="journal article" date="2014" name="J. Biotechnol.">
        <title>Complete genome sequence of the actinobacterium Actinoplanes friuliensis HAG 010964, producer of the lipopeptide antibiotic friulimycin.</title>
        <authorList>
            <person name="Ruckert C."/>
            <person name="Szczepanowski R."/>
            <person name="Albersmeier A."/>
            <person name="Goesmann A."/>
            <person name="Fischer N."/>
            <person name="Steinkamper A."/>
            <person name="Puhler A."/>
            <person name="Biener R."/>
            <person name="Schwartz D."/>
            <person name="Kalinowski J."/>
        </authorList>
    </citation>
    <scope>NUCLEOTIDE SEQUENCE [LARGE SCALE GENOMIC DNA]</scope>
    <source>
        <strain evidence="8 9">DSM 7358</strain>
    </source>
</reference>
<accession>U5WE04</accession>
<dbReference type="AlphaFoldDB" id="U5WE04"/>
<dbReference type="GO" id="GO:0019350">
    <property type="term" value="P:teichoic acid biosynthetic process"/>
    <property type="evidence" value="ECO:0007669"/>
    <property type="project" value="UniProtKB-KW"/>
</dbReference>
<dbReference type="STRING" id="1246995.AFR_39485"/>
<evidence type="ECO:0000313" key="9">
    <source>
        <dbReference type="Proteomes" id="UP000017746"/>
    </source>
</evidence>
<gene>
    <name evidence="8" type="ORF">AFR_39485</name>
</gene>
<dbReference type="Gene3D" id="3.40.50.12580">
    <property type="match status" value="1"/>
</dbReference>
<dbReference type="InterPro" id="IPR043148">
    <property type="entry name" value="TagF_C"/>
</dbReference>
<dbReference type="KEGG" id="afs:AFR_39485"/>
<dbReference type="eggNOG" id="COG0463">
    <property type="taxonomic scope" value="Bacteria"/>
</dbReference>
<evidence type="ECO:0000256" key="5">
    <source>
        <dbReference type="ARBA" id="ARBA00022944"/>
    </source>
</evidence>
<evidence type="ECO:0000259" key="7">
    <source>
        <dbReference type="Pfam" id="PF00535"/>
    </source>
</evidence>
<dbReference type="PANTHER" id="PTHR37316">
    <property type="entry name" value="TEICHOIC ACID GLYCEROL-PHOSPHATE PRIMASE"/>
    <property type="match status" value="1"/>
</dbReference>
<dbReference type="InterPro" id="IPR051612">
    <property type="entry name" value="Teichoic_Acid_Biosynth"/>
</dbReference>
<dbReference type="Gene3D" id="3.40.50.11820">
    <property type="match status" value="1"/>
</dbReference>
<sequence>MASSVLSIVVPIYNVAPYLDECLESIAIQTRGELEVILVNDGSKDDSGDIAERFAAKDSRFKVVHKENAGLGAARNTGLEHVTGDYLMFMDSDDALPAYTAELLVGILEKTGSDFSCGNVMRLSSKGLIQSGMHRDIFQNTKLRTHVDQQPALLGDRTAWNKVYRKTFWDAQGLRFPEGVLYEDTPVTVPLHVLAKSVDVIDVPIYYWREREGDDKSITQRREELKAFTDRLENCWQVSRLLGESGHHATKRLYDETVLTGDLNLFVKVLPIVDDEYRRVFMERTNDYLDTIDPEAILELPANQRVLWTLIRNRMLREVLELVPVMRKQRRIARKGLRRYHDMDLYHEKLPQLPPELFAAGTPRPRTKVHDVSWRDGKLHIRGHAFIPGQSSPRPWSTSRLIWLKEGSGRRTKRTPLITRRCIDATADHGSPQNTYDWSGFDAVIDPQSLRTPEGTWKNGTWTVVTGVVGLGRMSKGSLEMGQPANPVKLTGLDVGDDVRITPFVKQGRLRVRVERVPARLTGGRLNGDHLEVEGRLHSDALVTSVTLSRIDGLTWRRYPVELDGEKFRFRIPVGDVQREGLTYQPLRIAEPTDRFRIELAVGTKRSGVVACGIADDFRWDPIDLGALSVHVHAALSGEAQLVAMPTGPVLTGVSTADRKFRFTGRVPGQVGQFKLVLRPFNARETWSFPAEVAADGTWSVEVDPIAVPNFDAHVRIRTGMWNVLYRDGNGPVQPLPAVAEAMASLPLPLAGDSPRVSLEWLTDERVVLRVRSALTDEERGRANQSRLREKEYPSLREQPLRDVVLYNSFTGRQYSDSPRAVHEELVARGAKLEHQWVTTDGQAPLPHTADPVALWSRRWYESLATSRYIVTNQHLPEWFKRRPGQIVVQTWHGTPLKRIGFDIADVQFTDRRYLEKLELEAPNWSFLVSPNTFSTPILRRAFKYDGELMEIGYPRNDLLFKDRAEIKERVRKAAGIPEGKKLVVYAPTWRDDEYSGGSYQISMKIDILDAAEKLGDDHALLVRRHPNVVDEIPGNGDGFVYDMSTYPDMADLLAAADILITDYSSVMFDFANTGRPMLFFTYDLAHYRDELRGFYFDFEQEAPGPLLSTSEEVVAAIRDIDAIAARYTDRYRAFAAKGCDLDDGAATGRLIDGMLAAGKQGKTR</sequence>
<dbReference type="Gene3D" id="3.90.550.10">
    <property type="entry name" value="Spore Coat Polysaccharide Biosynthesis Protein SpsA, Chain A"/>
    <property type="match status" value="1"/>
</dbReference>
<proteinExistence type="inferred from homology"/>
<evidence type="ECO:0000256" key="2">
    <source>
        <dbReference type="ARBA" id="ARBA00010488"/>
    </source>
</evidence>
<dbReference type="RefSeq" id="WP_023562485.1">
    <property type="nucleotide sequence ID" value="NC_022657.1"/>
</dbReference>
<dbReference type="Pfam" id="PF04464">
    <property type="entry name" value="Glyphos_transf"/>
    <property type="match status" value="1"/>
</dbReference>
<keyword evidence="5" id="KW-0777">Teichoic acid biosynthesis</keyword>
<evidence type="ECO:0000313" key="8">
    <source>
        <dbReference type="EMBL" id="AGZ46151.1"/>
    </source>
</evidence>
<dbReference type="Proteomes" id="UP000017746">
    <property type="component" value="Chromosome"/>
</dbReference>
<dbReference type="SUPFAM" id="SSF53756">
    <property type="entry name" value="UDP-Glycosyltransferase/glycogen phosphorylase"/>
    <property type="match status" value="1"/>
</dbReference>
<dbReference type="InterPro" id="IPR007554">
    <property type="entry name" value="Glycerophosphate_synth"/>
</dbReference>